<evidence type="ECO:0000256" key="1">
    <source>
        <dbReference type="SAM" id="MobiDB-lite"/>
    </source>
</evidence>
<dbReference type="OrthoDB" id="1717591at2759"/>
<proteinExistence type="predicted"/>
<feature type="compositionally biased region" description="Polar residues" evidence="1">
    <location>
        <begin position="59"/>
        <end position="84"/>
    </location>
</feature>
<dbReference type="HOGENOM" id="CLU_005723_1_1_1"/>
<dbReference type="InterPro" id="IPR009060">
    <property type="entry name" value="UBA-like_sf"/>
</dbReference>
<feature type="compositionally biased region" description="Basic and acidic residues" evidence="1">
    <location>
        <begin position="485"/>
        <end position="494"/>
    </location>
</feature>
<dbReference type="EMBL" id="GL945431">
    <property type="protein sequence ID" value="EGO28055.1"/>
    <property type="molecule type" value="Genomic_DNA"/>
</dbReference>
<feature type="compositionally biased region" description="Polar residues" evidence="1">
    <location>
        <begin position="1"/>
        <end position="35"/>
    </location>
</feature>
<dbReference type="SUPFAM" id="SSF46934">
    <property type="entry name" value="UBA-like"/>
    <property type="match status" value="1"/>
</dbReference>
<feature type="region of interest" description="Disordered" evidence="1">
    <location>
        <begin position="286"/>
        <end position="316"/>
    </location>
</feature>
<dbReference type="PROSITE" id="PS50030">
    <property type="entry name" value="UBA"/>
    <property type="match status" value="1"/>
</dbReference>
<feature type="region of interest" description="Disordered" evidence="1">
    <location>
        <begin position="238"/>
        <end position="263"/>
    </location>
</feature>
<protein>
    <recommendedName>
        <fullName evidence="2">UBA domain-containing protein</fullName>
    </recommendedName>
</protein>
<feature type="compositionally biased region" description="Low complexity" evidence="1">
    <location>
        <begin position="727"/>
        <end position="738"/>
    </location>
</feature>
<dbReference type="GeneID" id="18816357"/>
<dbReference type="Gene3D" id="1.10.287.110">
    <property type="entry name" value="DnaJ domain"/>
    <property type="match status" value="1"/>
</dbReference>
<evidence type="ECO:0000259" key="2">
    <source>
        <dbReference type="PROSITE" id="PS50030"/>
    </source>
</evidence>
<dbReference type="PANTHER" id="PTHR23172">
    <property type="entry name" value="AUXILIN/CYCLIN G-ASSOCIATED KINASE-RELATED"/>
    <property type="match status" value="1"/>
</dbReference>
<dbReference type="Gene3D" id="1.25.40.10">
    <property type="entry name" value="Tetratricopeptide repeat domain"/>
    <property type="match status" value="1"/>
</dbReference>
<dbReference type="GO" id="GO:0072318">
    <property type="term" value="P:clathrin coat disassembly"/>
    <property type="evidence" value="ECO:0007669"/>
    <property type="project" value="TreeGrafter"/>
</dbReference>
<dbReference type="SUPFAM" id="SSF46565">
    <property type="entry name" value="Chaperone J-domain"/>
    <property type="match status" value="1"/>
</dbReference>
<dbReference type="InterPro" id="IPR019734">
    <property type="entry name" value="TPR_rpt"/>
</dbReference>
<dbReference type="GO" id="GO:0005737">
    <property type="term" value="C:cytoplasm"/>
    <property type="evidence" value="ECO:0007669"/>
    <property type="project" value="TreeGrafter"/>
</dbReference>
<dbReference type="FunFam" id="1.10.287.110:FF:000002">
    <property type="entry name" value="putative tyrosine-protein phosphatase auxilin isoform X2"/>
    <property type="match status" value="1"/>
</dbReference>
<accession>F8NNJ8</accession>
<name>F8NNJ8_SERL9</name>
<dbReference type="GO" id="GO:0031982">
    <property type="term" value="C:vesicle"/>
    <property type="evidence" value="ECO:0007669"/>
    <property type="project" value="TreeGrafter"/>
</dbReference>
<feature type="region of interest" description="Disordered" evidence="1">
    <location>
        <begin position="173"/>
        <end position="217"/>
    </location>
</feature>
<dbReference type="InterPro" id="IPR036869">
    <property type="entry name" value="J_dom_sf"/>
</dbReference>
<dbReference type="SMART" id="SM00165">
    <property type="entry name" value="UBA"/>
    <property type="match status" value="1"/>
</dbReference>
<gene>
    <name evidence="3" type="ORF">SERLADRAFT_447272</name>
</gene>
<dbReference type="Pfam" id="PF00627">
    <property type="entry name" value="UBA"/>
    <property type="match status" value="1"/>
</dbReference>
<feature type="domain" description="UBA" evidence="2">
    <location>
        <begin position="310"/>
        <end position="352"/>
    </location>
</feature>
<dbReference type="GO" id="GO:0072583">
    <property type="term" value="P:clathrin-dependent endocytosis"/>
    <property type="evidence" value="ECO:0007669"/>
    <property type="project" value="TreeGrafter"/>
</dbReference>
<dbReference type="RefSeq" id="XP_007316146.1">
    <property type="nucleotide sequence ID" value="XM_007316084.1"/>
</dbReference>
<feature type="compositionally biased region" description="Low complexity" evidence="1">
    <location>
        <begin position="42"/>
        <end position="58"/>
    </location>
</feature>
<dbReference type="SMART" id="SM00028">
    <property type="entry name" value="TPR"/>
    <property type="match status" value="3"/>
</dbReference>
<evidence type="ECO:0000313" key="3">
    <source>
        <dbReference type="EMBL" id="EGO28055.1"/>
    </source>
</evidence>
<feature type="compositionally biased region" description="Polar residues" evidence="1">
    <location>
        <begin position="200"/>
        <end position="217"/>
    </location>
</feature>
<feature type="compositionally biased region" description="Basic and acidic residues" evidence="1">
    <location>
        <begin position="366"/>
        <end position="380"/>
    </location>
</feature>
<sequence>MSDSFADLWNSSAPTKPTQPQKLGAISPQNTNPRRPQNDVFSLLASSGSQPSSRIQSPAVSSPAQSNRSVQATQATNASKSNGDAFSGLLSGSLGKGLGNGGANMTIAERAAMVERAKSQQYQRTINAAQSQRQSHSSTWAGIDSLGQSMSNKQPSLAISGSSLEDDWDLGFSSAPKADTKPSLIATPVHNDDWDLGGLSSPQPTTKPPTRSQPSQSIWDIDDFTSESVSPLQAPAHKFLSRSDSPGDFDFGNREDGLLDNDSDHGDDILGDLSKPIDKVAKNIYSHDHSNRATPSPRPLTSGQSSRPVSPPPHIIGQIVEMGFSPQQARVALAATDTGLDVQAALETLLSNGAGSEPPSNRRPVPGRERDIDHSSESRRRQGARTRPQAHAQRPRETSSPSESQQQDGDLKEQADKLIAQANEIGISLFNRANALWKDGKEKAQKLYEERAAAAKGASSPQAQDGRPRWMQEASFRDDDDDDDDSRRRDREGASADVLPPKPSRRPNVEPSRQPQPKENDLLSLSVDAPVAYKSPFRRGRPKAEIVQSGPSSVPARAPSPIQLVQRQTVSASLSAITASNKHKLTGTEKYKLGQYADAEIAYSAAIAALPHSHLLLVPLYNNRALTRLKTGNHTAAVDDCSAVIKIIGVSYHPAREAKVVREEDGSGADLADGLVKAWKRRAEAYEGREKWELAQKDWESVAGAEWAAANVRNEAVRGAGRCRKMASASSEAGASSAPPKPRPPPVQRKPPALSRRPSPPSQALNKLREANDAADAEDQARHELKDSVDGRLLAWKGGKETNIRALVASLDNVLWPELGWQKVGMADLVSPSQVKIRYTKAIAKLHPDKLNVNNTTLEQRMIANGVFGALNEAWNAFKQ</sequence>
<feature type="compositionally biased region" description="Basic and acidic residues" evidence="1">
    <location>
        <begin position="251"/>
        <end position="263"/>
    </location>
</feature>
<dbReference type="Proteomes" id="UP000008064">
    <property type="component" value="Unassembled WGS sequence"/>
</dbReference>
<feature type="region of interest" description="Disordered" evidence="1">
    <location>
        <begin position="723"/>
        <end position="784"/>
    </location>
</feature>
<feature type="region of interest" description="Disordered" evidence="1">
    <location>
        <begin position="349"/>
        <end position="412"/>
    </location>
</feature>
<feature type="compositionally biased region" description="Pro residues" evidence="1">
    <location>
        <begin position="739"/>
        <end position="749"/>
    </location>
</feature>
<dbReference type="InterPro" id="IPR011990">
    <property type="entry name" value="TPR-like_helical_dom_sf"/>
</dbReference>
<feature type="compositionally biased region" description="Polar residues" evidence="1">
    <location>
        <begin position="299"/>
        <end position="308"/>
    </location>
</feature>
<dbReference type="SUPFAM" id="SSF48452">
    <property type="entry name" value="TPR-like"/>
    <property type="match status" value="1"/>
</dbReference>
<reference evidence="3" key="1">
    <citation type="submission" date="2011-04" db="EMBL/GenBank/DDBJ databases">
        <title>Evolution of plant cell wall degrading machinery underlies the functional diversity of forest fungi.</title>
        <authorList>
            <consortium name="US DOE Joint Genome Institute (JGI-PGF)"/>
            <person name="Eastwood D.C."/>
            <person name="Floudas D."/>
            <person name="Binder M."/>
            <person name="Majcherczyk A."/>
            <person name="Schneider P."/>
            <person name="Aerts A."/>
            <person name="Asiegbu F.O."/>
            <person name="Baker S.E."/>
            <person name="Barry K."/>
            <person name="Bendiksby M."/>
            <person name="Blumentritt M."/>
            <person name="Coutinho P.M."/>
            <person name="Cullen D."/>
            <person name="Cullen D."/>
            <person name="Gathman A."/>
            <person name="Goodell B."/>
            <person name="Henrissat B."/>
            <person name="Ihrmark K."/>
            <person name="Kauserud H."/>
            <person name="Kohler A."/>
            <person name="LaButti K."/>
            <person name="Lapidus A."/>
            <person name="Lavin J.L."/>
            <person name="Lee Y.-H."/>
            <person name="Lindquist E."/>
            <person name="Lilly W."/>
            <person name="Lucas S."/>
            <person name="Morin E."/>
            <person name="Murat C."/>
            <person name="Oguiza J.A."/>
            <person name="Park J."/>
            <person name="Pisabarro A.G."/>
            <person name="Riley R."/>
            <person name="Rosling A."/>
            <person name="Salamov A."/>
            <person name="Schmidt O."/>
            <person name="Schmutz J."/>
            <person name="Skrede I."/>
            <person name="Stenlid J."/>
            <person name="Wiebenga A."/>
            <person name="Xie X."/>
            <person name="Kues U."/>
            <person name="Hibbett D.S."/>
            <person name="Hoffmeister D."/>
            <person name="Hogberg N."/>
            <person name="Martin F."/>
            <person name="Grigoriev I.V."/>
            <person name="Watkinson S.C."/>
        </authorList>
    </citation>
    <scope>NUCLEOTIDE SEQUENCE</scope>
    <source>
        <strain evidence="3">S7.9</strain>
    </source>
</reference>
<dbReference type="KEGG" id="sla:SERLADRAFT_447272"/>
<feature type="compositionally biased region" description="Low complexity" evidence="1">
    <location>
        <begin position="454"/>
        <end position="464"/>
    </location>
</feature>
<feature type="region of interest" description="Disordered" evidence="1">
    <location>
        <begin position="451"/>
        <end position="558"/>
    </location>
</feature>
<feature type="region of interest" description="Disordered" evidence="1">
    <location>
        <begin position="1"/>
        <end position="88"/>
    </location>
</feature>
<dbReference type="GO" id="GO:0030276">
    <property type="term" value="F:clathrin binding"/>
    <property type="evidence" value="ECO:0007669"/>
    <property type="project" value="TreeGrafter"/>
</dbReference>
<dbReference type="InterPro" id="IPR015940">
    <property type="entry name" value="UBA"/>
</dbReference>
<feature type="compositionally biased region" description="Polar residues" evidence="1">
    <location>
        <begin position="398"/>
        <end position="408"/>
    </location>
</feature>
<dbReference type="AlphaFoldDB" id="F8NNJ8"/>
<organism>
    <name type="scientific">Serpula lacrymans var. lacrymans (strain S7.9)</name>
    <name type="common">Dry rot fungus</name>
    <dbReference type="NCBI Taxonomy" id="578457"/>
    <lineage>
        <taxon>Eukaryota</taxon>
        <taxon>Fungi</taxon>
        <taxon>Dikarya</taxon>
        <taxon>Basidiomycota</taxon>
        <taxon>Agaricomycotina</taxon>
        <taxon>Agaricomycetes</taxon>
        <taxon>Agaricomycetidae</taxon>
        <taxon>Boletales</taxon>
        <taxon>Coniophorineae</taxon>
        <taxon>Serpulaceae</taxon>
        <taxon>Serpula</taxon>
    </lineage>
</organism>
<dbReference type="PANTHER" id="PTHR23172:SF19">
    <property type="entry name" value="J DOMAIN-CONTAINING PROTEIN"/>
    <property type="match status" value="1"/>
</dbReference>
<dbReference type="Gene3D" id="1.10.8.10">
    <property type="entry name" value="DNA helicase RuvA subunit, C-terminal domain"/>
    <property type="match status" value="1"/>
</dbReference>